<name>A0A6I0F0W1_9FIRM</name>
<keyword evidence="2" id="KW-1185">Reference proteome</keyword>
<dbReference type="RefSeq" id="WP_151619991.1">
    <property type="nucleotide sequence ID" value="NZ_WBXO01000005.1"/>
</dbReference>
<protein>
    <submittedName>
        <fullName evidence="1">Uncharacterized protein</fullName>
    </submittedName>
</protein>
<comment type="caution">
    <text evidence="1">The sequence shown here is derived from an EMBL/GenBank/DDBJ whole genome shotgun (WGS) entry which is preliminary data.</text>
</comment>
<proteinExistence type="predicted"/>
<sequence>MRRFWTSILAAFLFFLIPGSWGWTIEDKPFIFHEEEKQSTLLQKQDLTMTKDLQKSLDLHEQLWNFEIAFSEPNIRKIYTEPLLTEVLLLLAYPADFYETVEYHNLQLIYNLNGKAIVIGEGQSTYLHGTKGLITEKIASRFLLFQTEQGWRIYDIEDLGKGLISQL</sequence>
<evidence type="ECO:0000313" key="2">
    <source>
        <dbReference type="Proteomes" id="UP000468766"/>
    </source>
</evidence>
<dbReference type="Proteomes" id="UP000468766">
    <property type="component" value="Unassembled WGS sequence"/>
</dbReference>
<organism evidence="1 2">
    <name type="scientific">Heliorestis acidaminivorans</name>
    <dbReference type="NCBI Taxonomy" id="553427"/>
    <lineage>
        <taxon>Bacteria</taxon>
        <taxon>Bacillati</taxon>
        <taxon>Bacillota</taxon>
        <taxon>Clostridia</taxon>
        <taxon>Eubacteriales</taxon>
        <taxon>Heliobacteriaceae</taxon>
        <taxon>Heliorestis</taxon>
    </lineage>
</organism>
<dbReference type="AlphaFoldDB" id="A0A6I0F0W1"/>
<gene>
    <name evidence="1" type="ORF">F9B85_08675</name>
</gene>
<reference evidence="1 2" key="1">
    <citation type="submission" date="2019-10" db="EMBL/GenBank/DDBJ databases">
        <title>Whole-genome sequence of the extremophile Heliorestis acidaminivorans DSM 24790.</title>
        <authorList>
            <person name="Kyndt J.A."/>
            <person name="Meyer T.E."/>
        </authorList>
    </citation>
    <scope>NUCLEOTIDE SEQUENCE [LARGE SCALE GENOMIC DNA]</scope>
    <source>
        <strain evidence="1 2">DSM 24790</strain>
    </source>
</reference>
<dbReference type="EMBL" id="WBXO01000005">
    <property type="protein sequence ID" value="KAB2952714.1"/>
    <property type="molecule type" value="Genomic_DNA"/>
</dbReference>
<accession>A0A6I0F0W1</accession>
<evidence type="ECO:0000313" key="1">
    <source>
        <dbReference type="EMBL" id="KAB2952714.1"/>
    </source>
</evidence>